<dbReference type="PANTHER" id="PTHR37937">
    <property type="entry name" value="CONJUGATIVE TRANSFER: DNA TRANSPORT"/>
    <property type="match status" value="1"/>
</dbReference>
<dbReference type="SUPFAM" id="SSF52540">
    <property type="entry name" value="P-loop containing nucleoside triphosphate hydrolases"/>
    <property type="match status" value="1"/>
</dbReference>
<evidence type="ECO:0000256" key="7">
    <source>
        <dbReference type="SAM" id="Coils"/>
    </source>
</evidence>
<dbReference type="InterPro" id="IPR027417">
    <property type="entry name" value="P-loop_NTPase"/>
</dbReference>
<dbReference type="GeneID" id="78287601"/>
<name>A0A1I0CQ06_9FIRM</name>
<dbReference type="EMBL" id="FOIN01000003">
    <property type="protein sequence ID" value="SET21304.1"/>
    <property type="molecule type" value="Genomic_DNA"/>
</dbReference>
<dbReference type="InterPro" id="IPR051539">
    <property type="entry name" value="T4SS-coupling_protein"/>
</dbReference>
<sequence>MKKWSNIIIGFFMSLFTIYFVAINFVNVVYFHRMAWTLNFGLLFFNDQSFIFFILTLIVVIVWSEIVLNNFFGKNRKRRLTHDEKRRTSHLAKFKEIKPNLIRLNFDDNNLVETYFDRALIRRNKKYKSLHSLEKSLQQNLKNLFKTNIPPKIPVLSRYNKKHPVLKKYKIGDKSTYKRAGLVFSGGHNYMYVDPNDSHTLVLGTSNSGKSWSLVLEMLEGCRMAGESVVVNDPKGELAKYMKAKFENDGYQCYILNFVDPEYSNAWNPFEMAIQEWIKAEELIKDDALKQMKDYEQDVAKCEILGLPKPKRPEPIKADYSKAIEIVMDVANTLCLEANPKDPIWTETARDMVAGAAIFLMECGKFDLVSFTNIRKLITEASKMITPDDAETYGISISKQTKLMRVYLDNYRNNDADSIKLLDSYLSSTDNTESSFFSSFINKINLVTQNKAVEKVLASNEIDLKSFGEKKTAVFLIVHDEKKTYYPISTMFVKQIYEALIKSARNEANLRLKVPLNMILDEFGNMPPVKDIDAMLTAARSRGIRITMIIQDFQQLNKQYGKEIATTIKGNVMNTVYLLAGADDTLEEISKSAGTEKVWNKDKKLYEDVRLFSKDRLKHFEMGEALFLSQRRHPYFTNLQPYDAYKFYKGGLESKFDYIEKPPIKYYDLADDFFNMGIENWAKDDSETNVIG</sequence>
<dbReference type="Gene3D" id="3.40.50.300">
    <property type="entry name" value="P-loop containing nucleotide triphosphate hydrolases"/>
    <property type="match status" value="2"/>
</dbReference>
<evidence type="ECO:0000313" key="9">
    <source>
        <dbReference type="EMBL" id="SET21304.1"/>
    </source>
</evidence>
<comment type="similarity">
    <text evidence="2">Belongs to the VirD4/TraG family.</text>
</comment>
<evidence type="ECO:0000256" key="5">
    <source>
        <dbReference type="ARBA" id="ARBA00022989"/>
    </source>
</evidence>
<dbReference type="Pfam" id="PF02534">
    <property type="entry name" value="T4SS-DNA_transf"/>
    <property type="match status" value="1"/>
</dbReference>
<keyword evidence="10" id="KW-1185">Reference proteome</keyword>
<dbReference type="OrthoDB" id="9766496at2"/>
<dbReference type="RefSeq" id="WP_157796057.1">
    <property type="nucleotide sequence ID" value="NZ_FOIN01000003.1"/>
</dbReference>
<keyword evidence="5 8" id="KW-1133">Transmembrane helix</keyword>
<dbReference type="GO" id="GO:0005886">
    <property type="term" value="C:plasma membrane"/>
    <property type="evidence" value="ECO:0007669"/>
    <property type="project" value="UniProtKB-SubCell"/>
</dbReference>
<dbReference type="PANTHER" id="PTHR37937:SF1">
    <property type="entry name" value="CONJUGATIVE TRANSFER: DNA TRANSPORT"/>
    <property type="match status" value="1"/>
</dbReference>
<feature type="coiled-coil region" evidence="7">
    <location>
        <begin position="278"/>
        <end position="305"/>
    </location>
</feature>
<evidence type="ECO:0000256" key="3">
    <source>
        <dbReference type="ARBA" id="ARBA00022475"/>
    </source>
</evidence>
<gene>
    <name evidence="9" type="ORF">SAMN04489758_103148</name>
</gene>
<evidence type="ECO:0000313" key="10">
    <source>
        <dbReference type="Proteomes" id="UP000198558"/>
    </source>
</evidence>
<dbReference type="AlphaFoldDB" id="A0A1I0CQ06"/>
<feature type="transmembrane region" description="Helical" evidence="8">
    <location>
        <begin position="50"/>
        <end position="72"/>
    </location>
</feature>
<organism evidence="9 10">
    <name type="scientific">Thomasclavelia cocleata</name>
    <dbReference type="NCBI Taxonomy" id="69824"/>
    <lineage>
        <taxon>Bacteria</taxon>
        <taxon>Bacillati</taxon>
        <taxon>Bacillota</taxon>
        <taxon>Erysipelotrichia</taxon>
        <taxon>Erysipelotrichales</taxon>
        <taxon>Coprobacillaceae</taxon>
        <taxon>Thomasclavelia</taxon>
    </lineage>
</organism>
<dbReference type="CDD" id="cd01127">
    <property type="entry name" value="TrwB_TraG_TraD_VirD4"/>
    <property type="match status" value="2"/>
</dbReference>
<accession>A0A1I0CQ06</accession>
<evidence type="ECO:0000256" key="4">
    <source>
        <dbReference type="ARBA" id="ARBA00022692"/>
    </source>
</evidence>
<comment type="subcellular location">
    <subcellularLocation>
        <location evidence="1">Cell membrane</location>
        <topology evidence="1">Multi-pass membrane protein</topology>
    </subcellularLocation>
</comment>
<keyword evidence="4 8" id="KW-0812">Transmembrane</keyword>
<dbReference type="InterPro" id="IPR003688">
    <property type="entry name" value="TraG/VirD4"/>
</dbReference>
<dbReference type="Proteomes" id="UP000198558">
    <property type="component" value="Unassembled WGS sequence"/>
</dbReference>
<evidence type="ECO:0000256" key="8">
    <source>
        <dbReference type="SAM" id="Phobius"/>
    </source>
</evidence>
<reference evidence="10" key="1">
    <citation type="submission" date="2016-10" db="EMBL/GenBank/DDBJ databases">
        <authorList>
            <person name="Varghese N."/>
            <person name="Submissions S."/>
        </authorList>
    </citation>
    <scope>NUCLEOTIDE SEQUENCE [LARGE SCALE GENOMIC DNA]</scope>
    <source>
        <strain evidence="10">DSM 1551</strain>
    </source>
</reference>
<keyword evidence="6 8" id="KW-0472">Membrane</keyword>
<evidence type="ECO:0000256" key="1">
    <source>
        <dbReference type="ARBA" id="ARBA00004651"/>
    </source>
</evidence>
<evidence type="ECO:0000256" key="2">
    <source>
        <dbReference type="ARBA" id="ARBA00008806"/>
    </source>
</evidence>
<feature type="transmembrane region" description="Helical" evidence="8">
    <location>
        <begin position="7"/>
        <end position="30"/>
    </location>
</feature>
<proteinExistence type="inferred from homology"/>
<evidence type="ECO:0000256" key="6">
    <source>
        <dbReference type="ARBA" id="ARBA00023136"/>
    </source>
</evidence>
<protein>
    <submittedName>
        <fullName evidence="9">Type IV secretory system Conjugative DNA transfer</fullName>
    </submittedName>
</protein>
<keyword evidence="7" id="KW-0175">Coiled coil</keyword>
<keyword evidence="3" id="KW-1003">Cell membrane</keyword>